<accession>A0AB34X0W7</accession>
<evidence type="ECO:0000313" key="2">
    <source>
        <dbReference type="Proteomes" id="UP000070572"/>
    </source>
</evidence>
<gene>
    <name evidence="1" type="ORF">HMPREF1862_00460</name>
</gene>
<protein>
    <submittedName>
        <fullName evidence="1">Uncharacterized protein</fullName>
    </submittedName>
</protein>
<sequence>MSTPYISAIVKVPFALPETEVGQIIGADDFPGFIDKLNPGYAGLKEDGERLLSRMISMAAIVARFQSALIMTSGIEDELPEWFLERDPIDPIDPSRTWDRPECPLALIVDAQAGKDLPKGTIIPFSVADELLFVKSLAKAGIIEVYFAKNDPRQQ</sequence>
<organism evidence="1 2">
    <name type="scientific">Varibaculum cambriense</name>
    <dbReference type="NCBI Taxonomy" id="184870"/>
    <lineage>
        <taxon>Bacteria</taxon>
        <taxon>Bacillati</taxon>
        <taxon>Actinomycetota</taxon>
        <taxon>Actinomycetes</taxon>
        <taxon>Actinomycetales</taxon>
        <taxon>Actinomycetaceae</taxon>
        <taxon>Varibaculum</taxon>
    </lineage>
</organism>
<proteinExistence type="predicted"/>
<comment type="caution">
    <text evidence="1">The sequence shown here is derived from an EMBL/GenBank/DDBJ whole genome shotgun (WGS) entry which is preliminary data.</text>
</comment>
<reference evidence="1 2" key="1">
    <citation type="submission" date="2016-01" db="EMBL/GenBank/DDBJ databases">
        <authorList>
            <person name="Mitreva M."/>
            <person name="Pepin K.H."/>
            <person name="Mihindukulasuriya K.A."/>
            <person name="Fulton R."/>
            <person name="Fronick C."/>
            <person name="O'Laughlin M."/>
            <person name="Miner T."/>
            <person name="Herter B."/>
            <person name="Rosa B.A."/>
            <person name="Cordes M."/>
            <person name="Tomlinson C."/>
            <person name="Wollam A."/>
            <person name="Palsikar V.B."/>
            <person name="Mardis E.R."/>
            <person name="Wilson R.K."/>
        </authorList>
    </citation>
    <scope>NUCLEOTIDE SEQUENCE [LARGE SCALE GENOMIC DNA]</scope>
    <source>
        <strain evidence="1 2">DNF00696</strain>
    </source>
</reference>
<evidence type="ECO:0000313" key="1">
    <source>
        <dbReference type="EMBL" id="KXB81564.1"/>
    </source>
</evidence>
<dbReference type="AlphaFoldDB" id="A0AB34X0W7"/>
<dbReference type="RefSeq" id="WP_060920145.1">
    <property type="nucleotide sequence ID" value="NZ_JAWHBH010000034.1"/>
</dbReference>
<dbReference type="Proteomes" id="UP000070572">
    <property type="component" value="Unassembled WGS sequence"/>
</dbReference>
<name>A0AB34X0W7_9ACTO</name>
<dbReference type="EMBL" id="LSDN01000007">
    <property type="protein sequence ID" value="KXB81564.1"/>
    <property type="molecule type" value="Genomic_DNA"/>
</dbReference>